<dbReference type="EMBL" id="FN555004">
    <property type="protein sequence ID" value="CBG40113.1"/>
    <property type="molecule type" value="Genomic_DNA"/>
</dbReference>
<name>D3UHZ0_HELM1</name>
<dbReference type="AlphaFoldDB" id="D3UHZ0"/>
<proteinExistence type="predicted"/>
<organism evidence="1 2">
    <name type="scientific">Helicobacter mustelae (strain ATCC 43772 / CCUG 25715 / CIP 103759 / LMG 18044 / NCTC 12198 / R85-136P)</name>
    <name type="common">Campylobacter mustelae</name>
    <dbReference type="NCBI Taxonomy" id="679897"/>
    <lineage>
        <taxon>Bacteria</taxon>
        <taxon>Pseudomonadati</taxon>
        <taxon>Campylobacterota</taxon>
        <taxon>Epsilonproteobacteria</taxon>
        <taxon>Campylobacterales</taxon>
        <taxon>Helicobacteraceae</taxon>
        <taxon>Helicobacter</taxon>
    </lineage>
</organism>
<sequence>MQIAPTIFPKTFTLNLGDANQANAKNLIGNLNILGAGNATLNTNIASGGPVINVNTGATFNANFNNGATMTGNIVTGNTNGTSGTGTNKITFADANAGADGKPATVEVGE</sequence>
<dbReference type="STRING" id="679897.HMU08560"/>
<keyword evidence="2" id="KW-1185">Reference proteome</keyword>
<gene>
    <name evidence="1" type="ordered locus">HMU08560</name>
</gene>
<evidence type="ECO:0000313" key="1">
    <source>
        <dbReference type="EMBL" id="CBG40113.1"/>
    </source>
</evidence>
<evidence type="ECO:0000313" key="2">
    <source>
        <dbReference type="Proteomes" id="UP000001522"/>
    </source>
</evidence>
<reference evidence="1 2" key="1">
    <citation type="journal article" date="2010" name="BMC Genomics">
        <title>Comparative genomics and proteomics of Helicobacter mustelae, an ulcerogenic and carcinogenic gastric pathogen.</title>
        <authorList>
            <person name="O'Toole P.W."/>
            <person name="Snelling W.J."/>
            <person name="Canchaya C."/>
            <person name="Forde B.M."/>
            <person name="Hardie K.R."/>
            <person name="Josenhans C."/>
            <person name="Graham R.L.J."/>
            <person name="McMullan G."/>
            <person name="Parkhill J."/>
            <person name="Belda E."/>
            <person name="Bentley S.D."/>
        </authorList>
    </citation>
    <scope>NUCLEOTIDE SEQUENCE [LARGE SCALE GENOMIC DNA]</scope>
    <source>
        <strain evidence="2">ATCC 43772 / LMG 18044 / NCTC 12198 / 12198</strain>
    </source>
</reference>
<dbReference type="HOGENOM" id="CLU_2167461_0_0_7"/>
<accession>D3UHZ0</accession>
<dbReference type="Proteomes" id="UP000001522">
    <property type="component" value="Chromosome"/>
</dbReference>
<dbReference type="KEGG" id="hms:HMU08560"/>
<protein>
    <submittedName>
        <fullName evidence="1">Putative Hsr recombination casette</fullName>
    </submittedName>
</protein>